<protein>
    <submittedName>
        <fullName evidence="1">Uncharacterized protein</fullName>
    </submittedName>
</protein>
<dbReference type="RefSeq" id="WP_207861735.1">
    <property type="nucleotide sequence ID" value="NZ_JAFREP010000027.1"/>
</dbReference>
<evidence type="ECO:0000313" key="1">
    <source>
        <dbReference type="EMBL" id="MBO1321762.1"/>
    </source>
</evidence>
<comment type="caution">
    <text evidence="1">The sequence shown here is derived from an EMBL/GenBank/DDBJ whole genome shotgun (WGS) entry which is preliminary data.</text>
</comment>
<dbReference type="InterPro" id="IPR035900">
    <property type="entry name" value="Colicin_E_sf"/>
</dbReference>
<dbReference type="Gene3D" id="1.10.1200.20">
    <property type="entry name" value="Colicin E immunity protein"/>
    <property type="match status" value="1"/>
</dbReference>
<dbReference type="EMBL" id="JAFREP010000027">
    <property type="protein sequence ID" value="MBO1321762.1"/>
    <property type="molecule type" value="Genomic_DNA"/>
</dbReference>
<name>A0A8J7QC75_9BACT</name>
<gene>
    <name evidence="1" type="ORF">J3U88_25005</name>
</gene>
<accession>A0A8J7QC75</accession>
<proteinExistence type="predicted"/>
<organism evidence="1 2">
    <name type="scientific">Acanthopleuribacter pedis</name>
    <dbReference type="NCBI Taxonomy" id="442870"/>
    <lineage>
        <taxon>Bacteria</taxon>
        <taxon>Pseudomonadati</taxon>
        <taxon>Acidobacteriota</taxon>
        <taxon>Holophagae</taxon>
        <taxon>Acanthopleuribacterales</taxon>
        <taxon>Acanthopleuribacteraceae</taxon>
        <taxon>Acanthopleuribacter</taxon>
    </lineage>
</organism>
<reference evidence="1" key="1">
    <citation type="submission" date="2021-03" db="EMBL/GenBank/DDBJ databases">
        <authorList>
            <person name="Wang G."/>
        </authorList>
    </citation>
    <scope>NUCLEOTIDE SEQUENCE</scope>
    <source>
        <strain evidence="1">KCTC 12899</strain>
    </source>
</reference>
<evidence type="ECO:0000313" key="2">
    <source>
        <dbReference type="Proteomes" id="UP000664417"/>
    </source>
</evidence>
<dbReference type="AlphaFoldDB" id="A0A8J7QC75"/>
<keyword evidence="2" id="KW-1185">Reference proteome</keyword>
<dbReference type="Proteomes" id="UP000664417">
    <property type="component" value="Unassembled WGS sequence"/>
</dbReference>
<sequence length="67" mass="7576">MDREQRVVMVQNMMHAAGTEAKLDGWIQQLEAKVLHPEVSELIFYADPLLAAQAVVEQVLAYQPTRP</sequence>